<feature type="transmembrane region" description="Helical" evidence="7">
    <location>
        <begin position="598"/>
        <end position="622"/>
    </location>
</feature>
<evidence type="ECO:0000313" key="9">
    <source>
        <dbReference type="EMBL" id="XAN09192.1"/>
    </source>
</evidence>
<dbReference type="SUPFAM" id="SSF82866">
    <property type="entry name" value="Multidrug efflux transporter AcrB transmembrane domain"/>
    <property type="match status" value="2"/>
</dbReference>
<dbReference type="Pfam" id="PF03176">
    <property type="entry name" value="MMPL"/>
    <property type="match status" value="2"/>
</dbReference>
<keyword evidence="4 7" id="KW-1133">Transmembrane helix</keyword>
<keyword evidence="2" id="KW-1003">Cell membrane</keyword>
<dbReference type="EMBL" id="CP154795">
    <property type="protein sequence ID" value="XAN09192.1"/>
    <property type="molecule type" value="Genomic_DNA"/>
</dbReference>
<keyword evidence="5 7" id="KW-0472">Membrane</keyword>
<feature type="transmembrane region" description="Helical" evidence="7">
    <location>
        <begin position="208"/>
        <end position="230"/>
    </location>
</feature>
<dbReference type="Gene3D" id="1.20.1640.10">
    <property type="entry name" value="Multidrug efflux transporter AcrB transmembrane domain"/>
    <property type="match status" value="2"/>
</dbReference>
<feature type="domain" description="SSD" evidence="8">
    <location>
        <begin position="209"/>
        <end position="333"/>
    </location>
</feature>
<dbReference type="InterPro" id="IPR004869">
    <property type="entry name" value="MMPL_dom"/>
</dbReference>
<dbReference type="InterPro" id="IPR000731">
    <property type="entry name" value="SSD"/>
</dbReference>
<feature type="transmembrane region" description="Helical" evidence="7">
    <location>
        <begin position="643"/>
        <end position="665"/>
    </location>
</feature>
<feature type="transmembrane region" description="Helical" evidence="7">
    <location>
        <begin position="565"/>
        <end position="586"/>
    </location>
</feature>
<evidence type="ECO:0000256" key="3">
    <source>
        <dbReference type="ARBA" id="ARBA00022692"/>
    </source>
</evidence>
<dbReference type="RefSeq" id="WP_425310649.1">
    <property type="nucleotide sequence ID" value="NZ_CP154795.1"/>
</dbReference>
<sequence>MSTYLYDLGRWCFRHRRRALAGWLLVLVVLGALGVGFRGSFDDAFEIPGTQSQEALDRLNMTFPEVSGTRASVIVIAPAGQTVDDEPVRLALERGLGTFEAIDYVDSVTSPFDPMVAGMINDDRSAAMVNILLDVAGTEVTDAQRDELTETAKELEANMPAGSHAQIGGDAFSVEIPQMSIIELVGVGVAMVVLLVTLGSVVAAGMPLLTAIIGVAVTMAIMLIATRLMAISSTTPMLAVMLGLAVGIDYALFILSRHREQLAEGMDTEESAARSVATAGSAVVFAGLTVVIALIGLSIAGIPFLGVMGVFAAVGVALAVLIALTLLPALMGFAGEKMRPRKSRGAAAEVEEPTEPVEPPALRGPSAWWVGVVTKVPLLTVIIVIATLGALSIPAKDMQLSLPNSGQHSATAPDRLAYDLVEEKFGPGYNAPLVVTAGIIGSTDPLGLVDDLKAEIERVPGVHSVPLATPNRNADTGFLQVIPDFGPTDEGTKELVQALRDKGPEWEERYAVETAVTGITAVQIDVSDKLGGALLPFGIFVVGLSLVLLTMVFRSIWVPLKATVGYLLSVGTAFGATAMVFNYGWGNEIINLEKPMPVISFYPILLMGILFGLAMDYEVFLVSRMREEYVHGKSAIEAIRHGFVGSAKVVVAAALIMVAVFAFFVPEGDGPIKPIAFGLAIGVAVDAFVIRMTLVPAVLALLGDRAWNLPKWLDKRLPSFDVEGESLAHVLAASEWASEDDVLFAERFAVKTHRGPLSAPVDLHLLPGEVLVVEGPVAARTPLLLALAGRVTDVDGRARIAGGVLPEQAAGVRRKVAFVDALHHDGTPAHASIRPDLDHALGRSQTAIVVVDGADALHSHEEREALAAAIDRVGEPRADAGVQAPALVLGVADTSVIAPLAPRGFHHIQLQAPAETGESPEPEPADPDTGPPDLVSDDESPFARPHALATQEQR</sequence>
<name>A0ABZ3FUY9_9ACTN</name>
<evidence type="ECO:0000256" key="6">
    <source>
        <dbReference type="SAM" id="MobiDB-lite"/>
    </source>
</evidence>
<dbReference type="Proteomes" id="UP001442841">
    <property type="component" value="Chromosome"/>
</dbReference>
<feature type="transmembrane region" description="Helical" evidence="7">
    <location>
        <begin position="368"/>
        <end position="393"/>
    </location>
</feature>
<comment type="subcellular location">
    <subcellularLocation>
        <location evidence="1">Cell membrane</location>
        <topology evidence="1">Multi-pass membrane protein</topology>
    </subcellularLocation>
</comment>
<feature type="region of interest" description="Disordered" evidence="6">
    <location>
        <begin position="912"/>
        <end position="954"/>
    </location>
</feature>
<dbReference type="PROSITE" id="PS50156">
    <property type="entry name" value="SSD"/>
    <property type="match status" value="1"/>
</dbReference>
<dbReference type="PANTHER" id="PTHR33406">
    <property type="entry name" value="MEMBRANE PROTEIN MJ1562-RELATED"/>
    <property type="match status" value="1"/>
</dbReference>
<evidence type="ECO:0000313" key="10">
    <source>
        <dbReference type="Proteomes" id="UP001442841"/>
    </source>
</evidence>
<dbReference type="InterPro" id="IPR050545">
    <property type="entry name" value="Mycobact_MmpL"/>
</dbReference>
<feature type="transmembrane region" description="Helical" evidence="7">
    <location>
        <begin position="276"/>
        <end position="304"/>
    </location>
</feature>
<reference evidence="9 10" key="1">
    <citation type="submission" date="2024-04" db="EMBL/GenBank/DDBJ databases">
        <title>Isolation of an actinomycete strain from pig manure.</title>
        <authorList>
            <person name="Gong T."/>
            <person name="Yu Z."/>
            <person name="An M."/>
            <person name="Wei C."/>
            <person name="Yang W."/>
            <person name="Liu L."/>
        </authorList>
    </citation>
    <scope>NUCLEOTIDE SEQUENCE [LARGE SCALE GENOMIC DNA]</scope>
    <source>
        <strain evidence="9 10">ZF39</strain>
    </source>
</reference>
<accession>A0ABZ3FUY9</accession>
<proteinExistence type="predicted"/>
<feature type="transmembrane region" description="Helical" evidence="7">
    <location>
        <begin position="677"/>
        <end position="702"/>
    </location>
</feature>
<organism evidence="9 10">
    <name type="scientific">Ammonicoccus fulvus</name>
    <dbReference type="NCBI Taxonomy" id="3138240"/>
    <lineage>
        <taxon>Bacteria</taxon>
        <taxon>Bacillati</taxon>
        <taxon>Actinomycetota</taxon>
        <taxon>Actinomycetes</taxon>
        <taxon>Propionibacteriales</taxon>
        <taxon>Propionibacteriaceae</taxon>
        <taxon>Ammonicoccus</taxon>
    </lineage>
</organism>
<protein>
    <submittedName>
        <fullName evidence="9">MMPL family transporter</fullName>
    </submittedName>
</protein>
<feature type="transmembrane region" description="Helical" evidence="7">
    <location>
        <begin position="533"/>
        <end position="553"/>
    </location>
</feature>
<feature type="transmembrane region" description="Helical" evidence="7">
    <location>
        <begin position="236"/>
        <end position="255"/>
    </location>
</feature>
<feature type="transmembrane region" description="Helical" evidence="7">
    <location>
        <begin position="310"/>
        <end position="334"/>
    </location>
</feature>
<evidence type="ECO:0000256" key="2">
    <source>
        <dbReference type="ARBA" id="ARBA00022475"/>
    </source>
</evidence>
<dbReference type="PANTHER" id="PTHR33406:SF13">
    <property type="entry name" value="MEMBRANE PROTEIN YDFJ"/>
    <property type="match status" value="1"/>
</dbReference>
<evidence type="ECO:0000256" key="1">
    <source>
        <dbReference type="ARBA" id="ARBA00004651"/>
    </source>
</evidence>
<feature type="transmembrane region" description="Helical" evidence="7">
    <location>
        <begin position="181"/>
        <end position="201"/>
    </location>
</feature>
<keyword evidence="10" id="KW-1185">Reference proteome</keyword>
<keyword evidence="3 7" id="KW-0812">Transmembrane</keyword>
<evidence type="ECO:0000256" key="5">
    <source>
        <dbReference type="ARBA" id="ARBA00023136"/>
    </source>
</evidence>
<evidence type="ECO:0000256" key="7">
    <source>
        <dbReference type="SAM" id="Phobius"/>
    </source>
</evidence>
<evidence type="ECO:0000256" key="4">
    <source>
        <dbReference type="ARBA" id="ARBA00022989"/>
    </source>
</evidence>
<gene>
    <name evidence="9" type="ORF">AADG42_18330</name>
</gene>
<evidence type="ECO:0000259" key="8">
    <source>
        <dbReference type="PROSITE" id="PS50156"/>
    </source>
</evidence>